<dbReference type="InterPro" id="IPR029151">
    <property type="entry name" value="Sensor-like_sf"/>
</dbReference>
<evidence type="ECO:0000256" key="12">
    <source>
        <dbReference type="ARBA" id="ARBA00023012"/>
    </source>
</evidence>
<keyword evidence="6" id="KW-0808">Transferase</keyword>
<dbReference type="Pfam" id="PF02518">
    <property type="entry name" value="HATPase_c"/>
    <property type="match status" value="1"/>
</dbReference>
<evidence type="ECO:0000256" key="10">
    <source>
        <dbReference type="ARBA" id="ARBA00022840"/>
    </source>
</evidence>
<evidence type="ECO:0000256" key="8">
    <source>
        <dbReference type="ARBA" id="ARBA00022741"/>
    </source>
</evidence>
<dbReference type="SMART" id="SM00387">
    <property type="entry name" value="HATPase_c"/>
    <property type="match status" value="1"/>
</dbReference>
<dbReference type="Proteomes" id="UP001057291">
    <property type="component" value="Unassembled WGS sequence"/>
</dbReference>
<dbReference type="InterPro" id="IPR039506">
    <property type="entry name" value="SPOB_a"/>
</dbReference>
<evidence type="ECO:0000259" key="16">
    <source>
        <dbReference type="PROSITE" id="PS50112"/>
    </source>
</evidence>
<dbReference type="InterPro" id="IPR035965">
    <property type="entry name" value="PAS-like_dom_sf"/>
</dbReference>
<feature type="domain" description="Histidine kinase" evidence="15">
    <location>
        <begin position="339"/>
        <end position="532"/>
    </location>
</feature>
<evidence type="ECO:0000256" key="11">
    <source>
        <dbReference type="ARBA" id="ARBA00022989"/>
    </source>
</evidence>
<name>A0AAV4LBS6_9BACL</name>
<evidence type="ECO:0000313" key="17">
    <source>
        <dbReference type="EMBL" id="GIM45307.1"/>
    </source>
</evidence>
<sequence length="537" mass="59026">MKTSAPPVTYISLRAKINGLVLLNIVLVLTLVMSVVSYLMIHTQFEEVGKDALTLARIVADMPQIRQAFHEKDPTSIIQPLVEGLRKKAGAEFIVVGNMSLIRYSHPNPALLGKPMVGGDDDIVLNGKESITEAVGTLGLSIRGKSPIFDENHRQVGIVSVGFLVDNIWKKVFSLWLKMLFVGFVGLVIGLIGAHVLSGHIKRQILNLEPFEIAFLAQKQAAILESIREGVLAVDSTGKIAACNQEAKRLLKIDHFDILGKSVDETVPHHRLVQILKEGPDHLDLPMIIGNSLVIVNRVSVMLKDRVIGAVATFRDKMKLEQIEQRLADVSKYAEALRSQRHEFMNKLHTISGLIQMGEHEMARELIAQVHHEQQQLLQFFMTRIRDSAVVGILIGKMHRAKELGIELTVDPRSHLKEPCPYREILVTILGNAIENALEAMTTCETKLREKSIIVYINDQDEQLVISVKDSGPGIDPALGEKVFEDGVTTKGAGRGFGLSLLAKLVANVGGKLAILSSPEGATLEARLPLPGVPENE</sequence>
<dbReference type="GO" id="GO:0000155">
    <property type="term" value="F:phosphorelay sensor kinase activity"/>
    <property type="evidence" value="ECO:0007669"/>
    <property type="project" value="InterPro"/>
</dbReference>
<dbReference type="Pfam" id="PF00989">
    <property type="entry name" value="PAS"/>
    <property type="match status" value="1"/>
</dbReference>
<dbReference type="AlphaFoldDB" id="A0AAV4LBS6"/>
<evidence type="ECO:0000256" key="4">
    <source>
        <dbReference type="ARBA" id="ARBA00022475"/>
    </source>
</evidence>
<dbReference type="CDD" id="cd00130">
    <property type="entry name" value="PAS"/>
    <property type="match status" value="1"/>
</dbReference>
<keyword evidence="5" id="KW-0597">Phosphoprotein</keyword>
<dbReference type="PANTHER" id="PTHR43547:SF10">
    <property type="entry name" value="SENSOR HISTIDINE KINASE DCUS"/>
    <property type="match status" value="1"/>
</dbReference>
<dbReference type="InterPro" id="IPR005467">
    <property type="entry name" value="His_kinase_dom"/>
</dbReference>
<evidence type="ECO:0000256" key="7">
    <source>
        <dbReference type="ARBA" id="ARBA00022692"/>
    </source>
</evidence>
<keyword evidence="7 14" id="KW-0812">Transmembrane</keyword>
<dbReference type="InterPro" id="IPR000014">
    <property type="entry name" value="PAS"/>
</dbReference>
<keyword evidence="18" id="KW-1185">Reference proteome</keyword>
<dbReference type="Pfam" id="PF17203">
    <property type="entry name" value="sCache_3_2"/>
    <property type="match status" value="1"/>
</dbReference>
<comment type="subcellular location">
    <subcellularLocation>
        <location evidence="2">Cell membrane</location>
        <topology evidence="2">Multi-pass membrane protein</topology>
    </subcellularLocation>
</comment>
<dbReference type="RefSeq" id="WP_282198522.1">
    <property type="nucleotide sequence ID" value="NZ_BOQE01000001.1"/>
</dbReference>
<evidence type="ECO:0000256" key="13">
    <source>
        <dbReference type="ARBA" id="ARBA00023136"/>
    </source>
</evidence>
<evidence type="ECO:0000256" key="6">
    <source>
        <dbReference type="ARBA" id="ARBA00022679"/>
    </source>
</evidence>
<keyword evidence="12" id="KW-0902">Two-component regulatory system</keyword>
<evidence type="ECO:0000313" key="18">
    <source>
        <dbReference type="Proteomes" id="UP001057291"/>
    </source>
</evidence>
<dbReference type="InterPro" id="IPR016120">
    <property type="entry name" value="Sig_transdc_His_kin_SpoOB"/>
</dbReference>
<evidence type="ECO:0000256" key="14">
    <source>
        <dbReference type="SAM" id="Phobius"/>
    </source>
</evidence>
<comment type="caution">
    <text evidence="17">The sequence shown here is derived from an EMBL/GenBank/DDBJ whole genome shotgun (WGS) entry which is preliminary data.</text>
</comment>
<dbReference type="FunFam" id="3.30.450.20:FF:000018">
    <property type="entry name" value="Sensor histidine kinase DcuS"/>
    <property type="match status" value="1"/>
</dbReference>
<feature type="transmembrane region" description="Helical" evidence="14">
    <location>
        <begin position="175"/>
        <end position="197"/>
    </location>
</feature>
<evidence type="ECO:0000256" key="9">
    <source>
        <dbReference type="ARBA" id="ARBA00022777"/>
    </source>
</evidence>
<dbReference type="InterPro" id="IPR004358">
    <property type="entry name" value="Sig_transdc_His_kin-like_C"/>
</dbReference>
<keyword evidence="9 17" id="KW-0418">Kinase</keyword>
<dbReference type="SUPFAM" id="SSF55890">
    <property type="entry name" value="Sporulation response regulatory protein Spo0B"/>
    <property type="match status" value="1"/>
</dbReference>
<feature type="transmembrane region" description="Helical" evidence="14">
    <location>
        <begin position="20"/>
        <end position="41"/>
    </location>
</feature>
<dbReference type="SUPFAM" id="SSF103190">
    <property type="entry name" value="Sensory domain-like"/>
    <property type="match status" value="1"/>
</dbReference>
<dbReference type="SUPFAM" id="SSF55874">
    <property type="entry name" value="ATPase domain of HSP90 chaperone/DNA topoisomerase II/histidine kinase"/>
    <property type="match status" value="1"/>
</dbReference>
<keyword evidence="10" id="KW-0067">ATP-binding</keyword>
<dbReference type="InterPro" id="IPR036890">
    <property type="entry name" value="HATPase_C_sf"/>
</dbReference>
<evidence type="ECO:0000256" key="1">
    <source>
        <dbReference type="ARBA" id="ARBA00000085"/>
    </source>
</evidence>
<keyword evidence="4" id="KW-1003">Cell membrane</keyword>
<accession>A0AAV4LBS6</accession>
<dbReference type="GO" id="GO:0005524">
    <property type="term" value="F:ATP binding"/>
    <property type="evidence" value="ECO:0007669"/>
    <property type="project" value="UniProtKB-KW"/>
</dbReference>
<dbReference type="PRINTS" id="PR00344">
    <property type="entry name" value="BCTRLSENSOR"/>
</dbReference>
<comment type="catalytic activity">
    <reaction evidence="1">
        <text>ATP + protein L-histidine = ADP + protein N-phospho-L-histidine.</text>
        <dbReference type="EC" id="2.7.13.3"/>
    </reaction>
</comment>
<evidence type="ECO:0000256" key="3">
    <source>
        <dbReference type="ARBA" id="ARBA00012438"/>
    </source>
</evidence>
<dbReference type="InterPro" id="IPR003594">
    <property type="entry name" value="HATPase_dom"/>
</dbReference>
<dbReference type="InterPro" id="IPR013767">
    <property type="entry name" value="PAS_fold"/>
</dbReference>
<dbReference type="EC" id="2.7.13.3" evidence="3"/>
<dbReference type="GO" id="GO:0006355">
    <property type="term" value="P:regulation of DNA-templated transcription"/>
    <property type="evidence" value="ECO:0007669"/>
    <property type="project" value="InterPro"/>
</dbReference>
<protein>
    <recommendedName>
        <fullName evidence="3">histidine kinase</fullName>
        <ecNumber evidence="3">2.7.13.3</ecNumber>
    </recommendedName>
</protein>
<evidence type="ECO:0000259" key="15">
    <source>
        <dbReference type="PROSITE" id="PS50109"/>
    </source>
</evidence>
<dbReference type="Pfam" id="PF14689">
    <property type="entry name" value="SPOB_a"/>
    <property type="match status" value="1"/>
</dbReference>
<reference evidence="17" key="1">
    <citation type="journal article" date="2023" name="Int. J. Syst. Evol. Microbiol.">
        <title>Collibacillus ludicampi gen. nov., sp. nov., a new soil bacterium of the family Alicyclobacillaceae.</title>
        <authorList>
            <person name="Jojima T."/>
            <person name="Ioku Y."/>
            <person name="Fukuta Y."/>
            <person name="Shirasaka N."/>
            <person name="Matsumura Y."/>
            <person name="Mori M."/>
        </authorList>
    </citation>
    <scope>NUCLEOTIDE SEQUENCE</scope>
    <source>
        <strain evidence="17">TP075</strain>
    </source>
</reference>
<dbReference type="PANTHER" id="PTHR43547">
    <property type="entry name" value="TWO-COMPONENT HISTIDINE KINASE"/>
    <property type="match status" value="1"/>
</dbReference>
<dbReference type="Gene3D" id="3.30.565.10">
    <property type="entry name" value="Histidine kinase-like ATPase, C-terminal domain"/>
    <property type="match status" value="1"/>
</dbReference>
<dbReference type="InterPro" id="IPR033463">
    <property type="entry name" value="sCache_3"/>
</dbReference>
<evidence type="ECO:0000256" key="2">
    <source>
        <dbReference type="ARBA" id="ARBA00004651"/>
    </source>
</evidence>
<keyword evidence="13 14" id="KW-0472">Membrane</keyword>
<dbReference type="SMART" id="SM00091">
    <property type="entry name" value="PAS"/>
    <property type="match status" value="1"/>
</dbReference>
<dbReference type="EMBL" id="BOQE01000001">
    <property type="protein sequence ID" value="GIM45307.1"/>
    <property type="molecule type" value="Genomic_DNA"/>
</dbReference>
<dbReference type="Gene3D" id="1.10.287.130">
    <property type="match status" value="1"/>
</dbReference>
<feature type="domain" description="PAS" evidence="16">
    <location>
        <begin position="216"/>
        <end position="262"/>
    </location>
</feature>
<proteinExistence type="predicted"/>
<keyword evidence="11 14" id="KW-1133">Transmembrane helix</keyword>
<keyword evidence="8" id="KW-0547">Nucleotide-binding</keyword>
<evidence type="ECO:0000256" key="5">
    <source>
        <dbReference type="ARBA" id="ARBA00022553"/>
    </source>
</evidence>
<dbReference type="SUPFAM" id="SSF55785">
    <property type="entry name" value="PYP-like sensor domain (PAS domain)"/>
    <property type="match status" value="1"/>
</dbReference>
<dbReference type="Gene3D" id="3.30.450.20">
    <property type="entry name" value="PAS domain"/>
    <property type="match status" value="2"/>
</dbReference>
<gene>
    <name evidence="17" type="primary">citS</name>
    <name evidence="17" type="ORF">DNHGIG_08560</name>
</gene>
<dbReference type="PROSITE" id="PS50112">
    <property type="entry name" value="PAS"/>
    <property type="match status" value="1"/>
</dbReference>
<organism evidence="17 18">
    <name type="scientific">Collibacillus ludicampi</name>
    <dbReference type="NCBI Taxonomy" id="2771369"/>
    <lineage>
        <taxon>Bacteria</taxon>
        <taxon>Bacillati</taxon>
        <taxon>Bacillota</taxon>
        <taxon>Bacilli</taxon>
        <taxon>Bacillales</taxon>
        <taxon>Alicyclobacillaceae</taxon>
        <taxon>Collibacillus</taxon>
    </lineage>
</organism>
<dbReference type="GO" id="GO:0005886">
    <property type="term" value="C:plasma membrane"/>
    <property type="evidence" value="ECO:0007669"/>
    <property type="project" value="UniProtKB-SubCell"/>
</dbReference>
<dbReference type="PROSITE" id="PS50109">
    <property type="entry name" value="HIS_KIN"/>
    <property type="match status" value="1"/>
</dbReference>